<name>A0ACC0D8T7_9PEZI</name>
<evidence type="ECO:0000313" key="1">
    <source>
        <dbReference type="EMBL" id="KAI6089164.1"/>
    </source>
</evidence>
<organism evidence="1 2">
    <name type="scientific">Hypoxylon rubiginosum</name>
    <dbReference type="NCBI Taxonomy" id="110542"/>
    <lineage>
        <taxon>Eukaryota</taxon>
        <taxon>Fungi</taxon>
        <taxon>Dikarya</taxon>
        <taxon>Ascomycota</taxon>
        <taxon>Pezizomycotina</taxon>
        <taxon>Sordariomycetes</taxon>
        <taxon>Xylariomycetidae</taxon>
        <taxon>Xylariales</taxon>
        <taxon>Hypoxylaceae</taxon>
        <taxon>Hypoxylon</taxon>
    </lineage>
</organism>
<evidence type="ECO:0000313" key="2">
    <source>
        <dbReference type="Proteomes" id="UP001497680"/>
    </source>
</evidence>
<protein>
    <submittedName>
        <fullName evidence="1">PR-1-like protein</fullName>
    </submittedName>
</protein>
<keyword evidence="2" id="KW-1185">Reference proteome</keyword>
<dbReference type="EMBL" id="MU394297">
    <property type="protein sequence ID" value="KAI6089164.1"/>
    <property type="molecule type" value="Genomic_DNA"/>
</dbReference>
<reference evidence="1 2" key="1">
    <citation type="journal article" date="2022" name="New Phytol.">
        <title>Ecological generalism drives hyperdiversity of secondary metabolite gene clusters in xylarialean endophytes.</title>
        <authorList>
            <person name="Franco M.E.E."/>
            <person name="Wisecaver J.H."/>
            <person name="Arnold A.E."/>
            <person name="Ju Y.M."/>
            <person name="Slot J.C."/>
            <person name="Ahrendt S."/>
            <person name="Moore L.P."/>
            <person name="Eastman K.E."/>
            <person name="Scott K."/>
            <person name="Konkel Z."/>
            <person name="Mondo S.J."/>
            <person name="Kuo A."/>
            <person name="Hayes R.D."/>
            <person name="Haridas S."/>
            <person name="Andreopoulos B."/>
            <person name="Riley R."/>
            <person name="LaButti K."/>
            <person name="Pangilinan J."/>
            <person name="Lipzen A."/>
            <person name="Amirebrahimi M."/>
            <person name="Yan J."/>
            <person name="Adam C."/>
            <person name="Keymanesh K."/>
            <person name="Ng V."/>
            <person name="Louie K."/>
            <person name="Northen T."/>
            <person name="Drula E."/>
            <person name="Henrissat B."/>
            <person name="Hsieh H.M."/>
            <person name="Youens-Clark K."/>
            <person name="Lutzoni F."/>
            <person name="Miadlikowska J."/>
            <person name="Eastwood D.C."/>
            <person name="Hamelin R.C."/>
            <person name="Grigoriev I.V."/>
            <person name="U'Ren J.M."/>
        </authorList>
    </citation>
    <scope>NUCLEOTIDE SEQUENCE [LARGE SCALE GENOMIC DNA]</scope>
    <source>
        <strain evidence="1 2">ER1909</strain>
    </source>
</reference>
<comment type="caution">
    <text evidence="1">The sequence shown here is derived from an EMBL/GenBank/DDBJ whole genome shotgun (WGS) entry which is preliminary data.</text>
</comment>
<accession>A0ACC0D8T7</accession>
<gene>
    <name evidence="1" type="ORF">F4821DRAFT_232318</name>
</gene>
<dbReference type="Proteomes" id="UP001497680">
    <property type="component" value="Unassembled WGS sequence"/>
</dbReference>
<sequence>MKSSILVAATGAMLAMASPLALSLEERKFETSWVIVEQTVTVTGTVTPTAKPTFAFGGGQKQRPSDTDTTTVVPEATAPNSPEVVIVTVTGPPPNTEATVATSTETPTQETTIATPTYPTSTAEPTATAAPTGTSDYANVAVARHNIHRSNHSAPALTWSDKLAGYAANTAATCVFAHDMDQGDKGYGQNLAAWGSSSDALALGTDGAVKMAITGFWYNGEFNAYRPEYYDAAGPNMDTFESWGHFTQMLWKDATELGCVSQFCEAGTIYGIDSWFTVCNYGPQGNVGGEYPTQVLKPLGKAVEEV</sequence>
<proteinExistence type="predicted"/>